<keyword evidence="7 14" id="KW-0999">Mitochondrion inner membrane</keyword>
<dbReference type="GO" id="GO:1990246">
    <property type="term" value="C:uniplex complex"/>
    <property type="evidence" value="ECO:0007669"/>
    <property type="project" value="UniProtKB-UniRule"/>
</dbReference>
<evidence type="ECO:0000256" key="9">
    <source>
        <dbReference type="ARBA" id="ARBA00022946"/>
    </source>
</evidence>
<dbReference type="PANTHER" id="PTHR33904">
    <property type="entry name" value="ESSENTIAL MCU REGULATOR, MITOCHONDRIAL"/>
    <property type="match status" value="1"/>
</dbReference>
<keyword evidence="4 14" id="KW-0813">Transport</keyword>
<evidence type="ECO:0000256" key="8">
    <source>
        <dbReference type="ARBA" id="ARBA00022837"/>
    </source>
</evidence>
<dbReference type="GO" id="GO:0036444">
    <property type="term" value="P:calcium import into the mitochondrion"/>
    <property type="evidence" value="ECO:0007669"/>
    <property type="project" value="UniProtKB-UniRule"/>
</dbReference>
<keyword evidence="13" id="KW-0472">Membrane</keyword>
<accession>A0AAV7J963</accession>
<name>A0AAV7J963_COTGL</name>
<keyword evidence="8 14" id="KW-0106">Calcium</keyword>
<organism evidence="15 16">
    <name type="scientific">Cotesia glomerata</name>
    <name type="common">Lepidopteran parasitic wasp</name>
    <name type="synonym">Apanteles glomeratus</name>
    <dbReference type="NCBI Taxonomy" id="32391"/>
    <lineage>
        <taxon>Eukaryota</taxon>
        <taxon>Metazoa</taxon>
        <taxon>Ecdysozoa</taxon>
        <taxon>Arthropoda</taxon>
        <taxon>Hexapoda</taxon>
        <taxon>Insecta</taxon>
        <taxon>Pterygota</taxon>
        <taxon>Neoptera</taxon>
        <taxon>Endopterygota</taxon>
        <taxon>Hymenoptera</taxon>
        <taxon>Apocrita</taxon>
        <taxon>Ichneumonoidea</taxon>
        <taxon>Braconidae</taxon>
        <taxon>Microgastrinae</taxon>
        <taxon>Cotesia</taxon>
    </lineage>
</organism>
<gene>
    <name evidence="15" type="ORF">KQX54_021759</name>
</gene>
<evidence type="ECO:0000256" key="1">
    <source>
        <dbReference type="ARBA" id="ARBA00004434"/>
    </source>
</evidence>
<proteinExistence type="inferred from homology"/>
<evidence type="ECO:0000313" key="15">
    <source>
        <dbReference type="EMBL" id="KAH0569051.1"/>
    </source>
</evidence>
<comment type="subunit">
    <text evidence="14">Component of the uniplex complex. Interacts (via the transmembrane region) with MCU (via the first transmembrane region); the interaction is direct.</text>
</comment>
<evidence type="ECO:0000313" key="16">
    <source>
        <dbReference type="Proteomes" id="UP000826195"/>
    </source>
</evidence>
<dbReference type="PANTHER" id="PTHR33904:SF1">
    <property type="entry name" value="ESSENTIAL MCU REGULATOR, MITOCHONDRIAL"/>
    <property type="match status" value="1"/>
</dbReference>
<dbReference type="Proteomes" id="UP000826195">
    <property type="component" value="Unassembled WGS sequence"/>
</dbReference>
<evidence type="ECO:0000256" key="10">
    <source>
        <dbReference type="ARBA" id="ARBA00022989"/>
    </source>
</evidence>
<evidence type="ECO:0000256" key="11">
    <source>
        <dbReference type="ARBA" id="ARBA00023065"/>
    </source>
</evidence>
<keyword evidence="16" id="KW-1185">Reference proteome</keyword>
<protein>
    <recommendedName>
        <fullName evidence="3 14">Essential MCU regulator, mitochondrial</fullName>
    </recommendedName>
    <alternativeName>
        <fullName evidence="14">Single-pass membrane protein with aspartate-rich tail 1, mitochondrial</fullName>
    </alternativeName>
</protein>
<evidence type="ECO:0000256" key="4">
    <source>
        <dbReference type="ARBA" id="ARBA00022448"/>
    </source>
</evidence>
<keyword evidence="12 14" id="KW-0496">Mitochondrion</keyword>
<comment type="function">
    <text evidence="14">Essential regulatory subunit of the mitochondrial calcium uniporter complex (uniplex), a complex that mediates calcium uptake into mitochondria.</text>
</comment>
<dbReference type="InterPro" id="IPR018782">
    <property type="entry name" value="MCU_reg"/>
</dbReference>
<evidence type="ECO:0000256" key="13">
    <source>
        <dbReference type="ARBA" id="ARBA00023136"/>
    </source>
</evidence>
<keyword evidence="9 14" id="KW-0809">Transit peptide</keyword>
<keyword evidence="10" id="KW-1133">Transmembrane helix</keyword>
<evidence type="ECO:0000256" key="5">
    <source>
        <dbReference type="ARBA" id="ARBA00022568"/>
    </source>
</evidence>
<keyword evidence="5 14" id="KW-0109">Calcium transport</keyword>
<evidence type="ECO:0000256" key="6">
    <source>
        <dbReference type="ARBA" id="ARBA00022692"/>
    </source>
</evidence>
<evidence type="ECO:0000256" key="14">
    <source>
        <dbReference type="RuleBase" id="RU369077"/>
    </source>
</evidence>
<dbReference type="GO" id="GO:0051560">
    <property type="term" value="P:mitochondrial calcium ion homeostasis"/>
    <property type="evidence" value="ECO:0007669"/>
    <property type="project" value="UniProtKB-UniRule"/>
</dbReference>
<dbReference type="Pfam" id="PF10161">
    <property type="entry name" value="DDDD"/>
    <property type="match status" value="1"/>
</dbReference>
<evidence type="ECO:0000256" key="2">
    <source>
        <dbReference type="ARBA" id="ARBA00008958"/>
    </source>
</evidence>
<keyword evidence="6" id="KW-0812">Transmembrane</keyword>
<evidence type="ECO:0000256" key="3">
    <source>
        <dbReference type="ARBA" id="ARBA00022180"/>
    </source>
</evidence>
<dbReference type="EMBL" id="JAHXZJ010000001">
    <property type="protein sequence ID" value="KAH0569051.1"/>
    <property type="molecule type" value="Genomic_DNA"/>
</dbReference>
<comment type="similarity">
    <text evidence="2 14">Belongs to the SMDT1/EMRE family.</text>
</comment>
<comment type="subcellular location">
    <subcellularLocation>
        <location evidence="1 14">Mitochondrion inner membrane</location>
        <topology evidence="1 14">Single-pass membrane protein</topology>
    </subcellularLocation>
</comment>
<sequence>MFQDLKYCQFFRCLKICESTFNEVDIYVFPYFEKMSVSNLRQVIWKLNSLKMTNLKYHTQTSSITTRSGAILPEPKTQPLGWVGVIAGVSLGLLIGATISKNIANFLEENDLFVPSDDDGDDD</sequence>
<evidence type="ECO:0000256" key="12">
    <source>
        <dbReference type="ARBA" id="ARBA00023128"/>
    </source>
</evidence>
<dbReference type="AlphaFoldDB" id="A0AAV7J963"/>
<reference evidence="15 16" key="1">
    <citation type="journal article" date="2021" name="J. Hered.">
        <title>A chromosome-level genome assembly of the parasitoid wasp, Cotesia glomerata (Hymenoptera: Braconidae).</title>
        <authorList>
            <person name="Pinto B.J."/>
            <person name="Weis J.J."/>
            <person name="Gamble T."/>
            <person name="Ode P.J."/>
            <person name="Paul R."/>
            <person name="Zaspel J.M."/>
        </authorList>
    </citation>
    <scope>NUCLEOTIDE SEQUENCE [LARGE SCALE GENOMIC DNA]</scope>
    <source>
        <strain evidence="15">CgM1</strain>
    </source>
</reference>
<keyword evidence="11 14" id="KW-0406">Ion transport</keyword>
<evidence type="ECO:0000256" key="7">
    <source>
        <dbReference type="ARBA" id="ARBA00022792"/>
    </source>
</evidence>
<comment type="caution">
    <text evidence="15">The sequence shown here is derived from an EMBL/GenBank/DDBJ whole genome shotgun (WGS) entry which is preliminary data.</text>
</comment>